<dbReference type="GeneID" id="66055282"/>
<evidence type="ECO:0000313" key="1">
    <source>
        <dbReference type="EMBL" id="PNW76669.1"/>
    </source>
</evidence>
<gene>
    <name evidence="1" type="ORF">CHLRE_11g467790v5</name>
</gene>
<organism evidence="1 2">
    <name type="scientific">Chlamydomonas reinhardtii</name>
    <name type="common">Chlamydomonas smithii</name>
    <dbReference type="NCBI Taxonomy" id="3055"/>
    <lineage>
        <taxon>Eukaryota</taxon>
        <taxon>Viridiplantae</taxon>
        <taxon>Chlorophyta</taxon>
        <taxon>core chlorophytes</taxon>
        <taxon>Chlorophyceae</taxon>
        <taxon>CS clade</taxon>
        <taxon>Chlamydomonadales</taxon>
        <taxon>Chlamydomonadaceae</taxon>
        <taxon>Chlamydomonas</taxon>
    </lineage>
</organism>
<dbReference type="OrthoDB" id="10638981at2759"/>
<dbReference type="Proteomes" id="UP000006906">
    <property type="component" value="Chromosome 11"/>
</dbReference>
<dbReference type="KEGG" id="cre:CHLRE_11g467790v5"/>
<proteinExistence type="predicted"/>
<sequence length="114" mass="11600">MPSRAGDSISAAAALPSYTVNDKGFLTVRPAALQDSHADLAARAADAAALLLAAYAPDRLGGGPPASSSLSPSTLPSATYALSMMVHSTNVLWWHLGPYDECRCGGRGGEGRGS</sequence>
<dbReference type="AlphaFoldDB" id="A0A2K3D809"/>
<reference evidence="1 2" key="1">
    <citation type="journal article" date="2007" name="Science">
        <title>The Chlamydomonas genome reveals the evolution of key animal and plant functions.</title>
        <authorList>
            <person name="Merchant S.S."/>
            <person name="Prochnik S.E."/>
            <person name="Vallon O."/>
            <person name="Harris E.H."/>
            <person name="Karpowicz S.J."/>
            <person name="Witman G.B."/>
            <person name="Terry A."/>
            <person name="Salamov A."/>
            <person name="Fritz-Laylin L.K."/>
            <person name="Marechal-Drouard L."/>
            <person name="Marshall W.F."/>
            <person name="Qu L.H."/>
            <person name="Nelson D.R."/>
            <person name="Sanderfoot A.A."/>
            <person name="Spalding M.H."/>
            <person name="Kapitonov V.V."/>
            <person name="Ren Q."/>
            <person name="Ferris P."/>
            <person name="Lindquist E."/>
            <person name="Shapiro H."/>
            <person name="Lucas S.M."/>
            <person name="Grimwood J."/>
            <person name="Schmutz J."/>
            <person name="Cardol P."/>
            <person name="Cerutti H."/>
            <person name="Chanfreau G."/>
            <person name="Chen C.L."/>
            <person name="Cognat V."/>
            <person name="Croft M.T."/>
            <person name="Dent R."/>
            <person name="Dutcher S."/>
            <person name="Fernandez E."/>
            <person name="Fukuzawa H."/>
            <person name="Gonzalez-Ballester D."/>
            <person name="Gonzalez-Halphen D."/>
            <person name="Hallmann A."/>
            <person name="Hanikenne M."/>
            <person name="Hippler M."/>
            <person name="Inwood W."/>
            <person name="Jabbari K."/>
            <person name="Kalanon M."/>
            <person name="Kuras R."/>
            <person name="Lefebvre P.A."/>
            <person name="Lemaire S.D."/>
            <person name="Lobanov A.V."/>
            <person name="Lohr M."/>
            <person name="Manuell A."/>
            <person name="Meier I."/>
            <person name="Mets L."/>
            <person name="Mittag M."/>
            <person name="Mittelmeier T."/>
            <person name="Moroney J.V."/>
            <person name="Moseley J."/>
            <person name="Napoli C."/>
            <person name="Nedelcu A.M."/>
            <person name="Niyogi K."/>
            <person name="Novoselov S.V."/>
            <person name="Paulsen I.T."/>
            <person name="Pazour G."/>
            <person name="Purton S."/>
            <person name="Ral J.P."/>
            <person name="Riano-Pachon D.M."/>
            <person name="Riekhof W."/>
            <person name="Rymarquis L."/>
            <person name="Schroda M."/>
            <person name="Stern D."/>
            <person name="Umen J."/>
            <person name="Willows R."/>
            <person name="Wilson N."/>
            <person name="Zimmer S.L."/>
            <person name="Allmer J."/>
            <person name="Balk J."/>
            <person name="Bisova K."/>
            <person name="Chen C.J."/>
            <person name="Elias M."/>
            <person name="Gendler K."/>
            <person name="Hauser C."/>
            <person name="Lamb M.R."/>
            <person name="Ledford H."/>
            <person name="Long J.C."/>
            <person name="Minagawa J."/>
            <person name="Page M.D."/>
            <person name="Pan J."/>
            <person name="Pootakham W."/>
            <person name="Roje S."/>
            <person name="Rose A."/>
            <person name="Stahlberg E."/>
            <person name="Terauchi A.M."/>
            <person name="Yang P."/>
            <person name="Ball S."/>
            <person name="Bowler C."/>
            <person name="Dieckmann C.L."/>
            <person name="Gladyshev V.N."/>
            <person name="Green P."/>
            <person name="Jorgensen R."/>
            <person name="Mayfield S."/>
            <person name="Mueller-Roeber B."/>
            <person name="Rajamani S."/>
            <person name="Sayre R.T."/>
            <person name="Brokstein P."/>
            <person name="Dubchak I."/>
            <person name="Goodstein D."/>
            <person name="Hornick L."/>
            <person name="Huang Y.W."/>
            <person name="Jhaveri J."/>
            <person name="Luo Y."/>
            <person name="Martinez D."/>
            <person name="Ngau W.C."/>
            <person name="Otillar B."/>
            <person name="Poliakov A."/>
            <person name="Porter A."/>
            <person name="Szajkowski L."/>
            <person name="Werner G."/>
            <person name="Zhou K."/>
            <person name="Grigoriev I.V."/>
            <person name="Rokhsar D.S."/>
            <person name="Grossman A.R."/>
        </authorList>
    </citation>
    <scope>NUCLEOTIDE SEQUENCE [LARGE SCALE GENOMIC DNA]</scope>
    <source>
        <strain evidence="2">CC-503</strain>
    </source>
</reference>
<dbReference type="Gramene" id="PNW76669">
    <property type="protein sequence ID" value="PNW76669"/>
    <property type="gene ID" value="CHLRE_11g467790v5"/>
</dbReference>
<dbReference type="EMBL" id="CM008972">
    <property type="protein sequence ID" value="PNW76669.1"/>
    <property type="molecule type" value="Genomic_DNA"/>
</dbReference>
<protein>
    <submittedName>
        <fullName evidence="1">Uncharacterized protein</fullName>
    </submittedName>
</protein>
<dbReference type="InParanoid" id="A0A2K3D809"/>
<evidence type="ECO:0000313" key="2">
    <source>
        <dbReference type="Proteomes" id="UP000006906"/>
    </source>
</evidence>
<accession>A0A2K3D809</accession>
<name>A0A2K3D809_CHLRE</name>
<dbReference type="RefSeq" id="XP_042919538.1">
    <property type="nucleotide sequence ID" value="XM_043067544.1"/>
</dbReference>
<keyword evidence="2" id="KW-1185">Reference proteome</keyword>